<evidence type="ECO:0000313" key="1">
    <source>
        <dbReference type="EMBL" id="KAF7411862.1"/>
    </source>
</evidence>
<name>A0A834KS14_VESVU</name>
<proteinExistence type="predicted"/>
<protein>
    <submittedName>
        <fullName evidence="1">Uncharacterized protein</fullName>
    </submittedName>
</protein>
<gene>
    <name evidence="1" type="ORF">HZH66_000758</name>
</gene>
<keyword evidence="2" id="KW-1185">Reference proteome</keyword>
<dbReference type="AlphaFoldDB" id="A0A834KS14"/>
<comment type="caution">
    <text evidence="1">The sequence shown here is derived from an EMBL/GenBank/DDBJ whole genome shotgun (WGS) entry which is preliminary data.</text>
</comment>
<evidence type="ECO:0000313" key="2">
    <source>
        <dbReference type="Proteomes" id="UP000614350"/>
    </source>
</evidence>
<dbReference type="Proteomes" id="UP000614350">
    <property type="component" value="Unassembled WGS sequence"/>
</dbReference>
<dbReference type="EMBL" id="JACSEA010000001">
    <property type="protein sequence ID" value="KAF7411862.1"/>
    <property type="molecule type" value="Genomic_DNA"/>
</dbReference>
<reference evidence="1" key="1">
    <citation type="journal article" date="2020" name="G3 (Bethesda)">
        <title>High-Quality Assemblies for Three Invasive Social Wasps from the &lt;i&gt;Vespula&lt;/i&gt; Genus.</title>
        <authorList>
            <person name="Harrop T.W.R."/>
            <person name="Guhlin J."/>
            <person name="McLaughlin G.M."/>
            <person name="Permina E."/>
            <person name="Stockwell P."/>
            <person name="Gilligan J."/>
            <person name="Le Lec M.F."/>
            <person name="Gruber M.A.M."/>
            <person name="Quinn O."/>
            <person name="Lovegrove M."/>
            <person name="Duncan E.J."/>
            <person name="Remnant E.J."/>
            <person name="Van Eeckhoven J."/>
            <person name="Graham B."/>
            <person name="Knapp R.A."/>
            <person name="Langford K.W."/>
            <person name="Kronenberg Z."/>
            <person name="Press M.O."/>
            <person name="Eacker S.M."/>
            <person name="Wilson-Rankin E.E."/>
            <person name="Purcell J."/>
            <person name="Lester P.J."/>
            <person name="Dearden P.K."/>
        </authorList>
    </citation>
    <scope>NUCLEOTIDE SEQUENCE</scope>
    <source>
        <strain evidence="1">Marl-1</strain>
    </source>
</reference>
<accession>A0A834KS14</accession>
<organism evidence="1 2">
    <name type="scientific">Vespula vulgaris</name>
    <name type="common">Yellow jacket</name>
    <name type="synonym">Wasp</name>
    <dbReference type="NCBI Taxonomy" id="7454"/>
    <lineage>
        <taxon>Eukaryota</taxon>
        <taxon>Metazoa</taxon>
        <taxon>Ecdysozoa</taxon>
        <taxon>Arthropoda</taxon>
        <taxon>Hexapoda</taxon>
        <taxon>Insecta</taxon>
        <taxon>Pterygota</taxon>
        <taxon>Neoptera</taxon>
        <taxon>Endopterygota</taxon>
        <taxon>Hymenoptera</taxon>
        <taxon>Apocrita</taxon>
        <taxon>Aculeata</taxon>
        <taxon>Vespoidea</taxon>
        <taxon>Vespidae</taxon>
        <taxon>Vespinae</taxon>
        <taxon>Vespula</taxon>
    </lineage>
</organism>
<sequence>MSVPMERKRILEKSFSSRRRTIDDCSDTRDRVADLYASAAVAKDPAHSRTRNTYLEKRRPAVSKNKSTIKIPSVYGGAL</sequence>